<dbReference type="RefSeq" id="WP_150811196.1">
    <property type="nucleotide sequence ID" value="NZ_CABPSR010000022.1"/>
</dbReference>
<organism evidence="1 2">
    <name type="scientific">Pandoraea sputorum</name>
    <dbReference type="NCBI Taxonomy" id="93222"/>
    <lineage>
        <taxon>Bacteria</taxon>
        <taxon>Pseudomonadati</taxon>
        <taxon>Pseudomonadota</taxon>
        <taxon>Betaproteobacteria</taxon>
        <taxon>Burkholderiales</taxon>
        <taxon>Burkholderiaceae</taxon>
        <taxon>Pandoraea</taxon>
    </lineage>
</organism>
<dbReference type="Proteomes" id="UP000335538">
    <property type="component" value="Unassembled WGS sequence"/>
</dbReference>
<protein>
    <submittedName>
        <fullName evidence="1">Uncharacterized protein</fullName>
    </submittedName>
</protein>
<reference evidence="1 2" key="1">
    <citation type="submission" date="2019-08" db="EMBL/GenBank/DDBJ databases">
        <authorList>
            <person name="Peeters C."/>
        </authorList>
    </citation>
    <scope>NUCLEOTIDE SEQUENCE [LARGE SCALE GENOMIC DNA]</scope>
    <source>
        <strain evidence="1 2">LMG 31121</strain>
    </source>
</reference>
<evidence type="ECO:0000313" key="1">
    <source>
        <dbReference type="EMBL" id="VVE85015.1"/>
    </source>
</evidence>
<sequence>MDAITLQNRIYAGYAQAAKRLGLSYAQFRPTAAANPLATQRGSLLVAFNAEDMSYGKPNRYGDPVWYGLFDGRLTQTGDYLVGPGGTFFIASQQLHLPIQCVECNVTVRVSRVAAQTGVGAVGYGGPCGESGANGDSFLIGDASDAGWPASILLFGQREKSVSGLPSSSQQIGWRILLPKSVPQSVVFQASDTVSCSLGRRYVVQGAELTDMGWRLTTTELHA</sequence>
<dbReference type="AlphaFoldDB" id="A0A5E5BIZ7"/>
<proteinExistence type="predicted"/>
<gene>
    <name evidence="1" type="ORF">PSP31121_05042</name>
</gene>
<name>A0A5E5BIZ7_9BURK</name>
<dbReference type="EMBL" id="CABPSR010000022">
    <property type="protein sequence ID" value="VVE85015.1"/>
    <property type="molecule type" value="Genomic_DNA"/>
</dbReference>
<evidence type="ECO:0000313" key="2">
    <source>
        <dbReference type="Proteomes" id="UP000335538"/>
    </source>
</evidence>
<accession>A0A5E5BIZ7</accession>